<accession>M1DWE6</accession>
<feature type="region of interest" description="Disordered" evidence="1">
    <location>
        <begin position="37"/>
        <end position="59"/>
    </location>
</feature>
<name>M1DWE6_SOLTU</name>
<dbReference type="PaxDb" id="4113-PGSC0003DMT400095484"/>
<evidence type="ECO:0000313" key="3">
    <source>
        <dbReference type="Proteomes" id="UP000011115"/>
    </source>
</evidence>
<dbReference type="EnsemblPlants" id="PGSC0003DMT400095484">
    <property type="protein sequence ID" value="PGSC0003DMT400095484"/>
    <property type="gene ID" value="PGSC0003DMG400045055"/>
</dbReference>
<reference evidence="2" key="2">
    <citation type="submission" date="2015-06" db="UniProtKB">
        <authorList>
            <consortium name="EnsemblPlants"/>
        </authorList>
    </citation>
    <scope>IDENTIFICATION</scope>
    <source>
        <strain evidence="2">DM1-3 516 R44</strain>
    </source>
</reference>
<dbReference type="Proteomes" id="UP000011115">
    <property type="component" value="Unassembled WGS sequence"/>
</dbReference>
<dbReference type="AlphaFoldDB" id="M1DWE6"/>
<organism evidence="2 3">
    <name type="scientific">Solanum tuberosum</name>
    <name type="common">Potato</name>
    <dbReference type="NCBI Taxonomy" id="4113"/>
    <lineage>
        <taxon>Eukaryota</taxon>
        <taxon>Viridiplantae</taxon>
        <taxon>Streptophyta</taxon>
        <taxon>Embryophyta</taxon>
        <taxon>Tracheophyta</taxon>
        <taxon>Spermatophyta</taxon>
        <taxon>Magnoliopsida</taxon>
        <taxon>eudicotyledons</taxon>
        <taxon>Gunneridae</taxon>
        <taxon>Pentapetalae</taxon>
        <taxon>asterids</taxon>
        <taxon>lamiids</taxon>
        <taxon>Solanales</taxon>
        <taxon>Solanaceae</taxon>
        <taxon>Solanoideae</taxon>
        <taxon>Solaneae</taxon>
        <taxon>Solanum</taxon>
    </lineage>
</organism>
<dbReference type="HOGENOM" id="CLU_2137926_0_0_1"/>
<evidence type="ECO:0000256" key="1">
    <source>
        <dbReference type="SAM" id="MobiDB-lite"/>
    </source>
</evidence>
<dbReference type="InParanoid" id="M1DWE6"/>
<sequence>MQRGFVSSSPDIKRFLREIRHQLCGISLVGSFHPLGKNQFGDEKEQSADRRVVARSQDRSPKVTDLEYAECQGKKAMEGVKGRLDEWFGEPDLLRRRALRGLFLATKNNILNI</sequence>
<dbReference type="Gramene" id="PGSC0003DMT400095484">
    <property type="protein sequence ID" value="PGSC0003DMT400095484"/>
    <property type="gene ID" value="PGSC0003DMG400045055"/>
</dbReference>
<proteinExistence type="predicted"/>
<feature type="compositionally biased region" description="Basic and acidic residues" evidence="1">
    <location>
        <begin position="40"/>
        <end position="59"/>
    </location>
</feature>
<keyword evidence="3" id="KW-1185">Reference proteome</keyword>
<reference evidence="3" key="1">
    <citation type="journal article" date="2011" name="Nature">
        <title>Genome sequence and analysis of the tuber crop potato.</title>
        <authorList>
            <consortium name="The Potato Genome Sequencing Consortium"/>
        </authorList>
    </citation>
    <scope>NUCLEOTIDE SEQUENCE [LARGE SCALE GENOMIC DNA]</scope>
    <source>
        <strain evidence="3">cv. DM1-3 516 R44</strain>
    </source>
</reference>
<evidence type="ECO:0000313" key="2">
    <source>
        <dbReference type="EnsemblPlants" id="PGSC0003DMT400095484"/>
    </source>
</evidence>
<protein>
    <submittedName>
        <fullName evidence="2">Uncharacterized protein</fullName>
    </submittedName>
</protein>